<evidence type="ECO:0000313" key="2">
    <source>
        <dbReference type="EMBL" id="KAE9532615.1"/>
    </source>
</evidence>
<proteinExistence type="predicted"/>
<keyword evidence="1" id="KW-1133">Transmembrane helix</keyword>
<feature type="transmembrane region" description="Helical" evidence="1">
    <location>
        <begin position="98"/>
        <end position="118"/>
    </location>
</feature>
<gene>
    <name evidence="2" type="ORF">AGLY_009696</name>
</gene>
<comment type="caution">
    <text evidence="2">The sequence shown here is derived from an EMBL/GenBank/DDBJ whole genome shotgun (WGS) entry which is preliminary data.</text>
</comment>
<dbReference type="Proteomes" id="UP000475862">
    <property type="component" value="Unassembled WGS sequence"/>
</dbReference>
<sequence>MRIPRKLYRQCAVILVNLYNEGRHRYSDYCTAVNVHTTITFVVQKFQFGGSEVTMNMISVIEICYMSYGSKKNGFHLKMEFCLRMILVFCRGWKESQILGVLIFYASFCSISSMAQFINLNVIHEITRHISYAYMDFIFYNVGIILHLRKVKIKNPSIFFEKIKKNNYRKREFLCKSNKDRTFESSKQTPNTIDEKCLSLFAFMDPSLRNVHIVLKILYREGHGDGRTEKAVVISDRPVCILSGNPNNLFSDVPVVQYNSASNTIVFSSSVIVK</sequence>
<keyword evidence="1" id="KW-0812">Transmembrane</keyword>
<accession>A0A6G0THV5</accession>
<dbReference type="EMBL" id="VYZN01000038">
    <property type="protein sequence ID" value="KAE9532615.1"/>
    <property type="molecule type" value="Genomic_DNA"/>
</dbReference>
<reference evidence="2 3" key="1">
    <citation type="submission" date="2019-08" db="EMBL/GenBank/DDBJ databases">
        <title>The genome of the soybean aphid Biotype 1, its phylome, world population structure and adaptation to the North American continent.</title>
        <authorList>
            <person name="Giordano R."/>
            <person name="Donthu R.K."/>
            <person name="Hernandez A.G."/>
            <person name="Wright C.L."/>
            <person name="Zimin A.V."/>
        </authorList>
    </citation>
    <scope>NUCLEOTIDE SEQUENCE [LARGE SCALE GENOMIC DNA]</scope>
    <source>
        <tissue evidence="2">Whole aphids</tissue>
    </source>
</reference>
<keyword evidence="3" id="KW-1185">Reference proteome</keyword>
<organism evidence="2 3">
    <name type="scientific">Aphis glycines</name>
    <name type="common">Soybean aphid</name>
    <dbReference type="NCBI Taxonomy" id="307491"/>
    <lineage>
        <taxon>Eukaryota</taxon>
        <taxon>Metazoa</taxon>
        <taxon>Ecdysozoa</taxon>
        <taxon>Arthropoda</taxon>
        <taxon>Hexapoda</taxon>
        <taxon>Insecta</taxon>
        <taxon>Pterygota</taxon>
        <taxon>Neoptera</taxon>
        <taxon>Paraneoptera</taxon>
        <taxon>Hemiptera</taxon>
        <taxon>Sternorrhyncha</taxon>
        <taxon>Aphidomorpha</taxon>
        <taxon>Aphidoidea</taxon>
        <taxon>Aphididae</taxon>
        <taxon>Aphidini</taxon>
        <taxon>Aphis</taxon>
        <taxon>Aphis</taxon>
    </lineage>
</organism>
<name>A0A6G0THV5_APHGL</name>
<evidence type="ECO:0000256" key="1">
    <source>
        <dbReference type="SAM" id="Phobius"/>
    </source>
</evidence>
<keyword evidence="1" id="KW-0472">Membrane</keyword>
<evidence type="ECO:0000313" key="3">
    <source>
        <dbReference type="Proteomes" id="UP000475862"/>
    </source>
</evidence>
<feature type="transmembrane region" description="Helical" evidence="1">
    <location>
        <begin position="130"/>
        <end position="148"/>
    </location>
</feature>
<dbReference type="AlphaFoldDB" id="A0A6G0THV5"/>
<protein>
    <submittedName>
        <fullName evidence="2">Uncharacterized protein</fullName>
    </submittedName>
</protein>